<sequence length="192" mass="21900">MVMSLTNVSFWLGYGHHMEIWAGRYKDNSGSRWAGMLGGLSLLRKTSYWDELETVNGIPRVLWAMGIKSHHRLLSDLKFKAADTCMYRDVIDNEAGRMSMGIVHVFHNEVPGREAMMADEVQGIRDCCGERKEALVMKMDEVKTALRRGRFAPLDALLMVHFFVCKGIISPDHPQYTDINRCLHAQLPFPTE</sequence>
<dbReference type="Gene3D" id="3.90.79.10">
    <property type="entry name" value="Nucleoside Triphosphate Pyrophosphohydrolase"/>
    <property type="match status" value="1"/>
</dbReference>
<dbReference type="EMBL" id="JAULSW010000001">
    <property type="protein sequence ID" value="KAK3393285.1"/>
    <property type="molecule type" value="Genomic_DNA"/>
</dbReference>
<dbReference type="AlphaFoldDB" id="A0AAE0P5D3"/>
<protein>
    <submittedName>
        <fullName evidence="1">Uncharacterized protein</fullName>
    </submittedName>
</protein>
<proteinExistence type="predicted"/>
<keyword evidence="2" id="KW-1185">Reference proteome</keyword>
<gene>
    <name evidence="1" type="ORF">B0H63DRAFT_443538</name>
</gene>
<evidence type="ECO:0000313" key="1">
    <source>
        <dbReference type="EMBL" id="KAK3393285.1"/>
    </source>
</evidence>
<organism evidence="1 2">
    <name type="scientific">Podospora didyma</name>
    <dbReference type="NCBI Taxonomy" id="330526"/>
    <lineage>
        <taxon>Eukaryota</taxon>
        <taxon>Fungi</taxon>
        <taxon>Dikarya</taxon>
        <taxon>Ascomycota</taxon>
        <taxon>Pezizomycotina</taxon>
        <taxon>Sordariomycetes</taxon>
        <taxon>Sordariomycetidae</taxon>
        <taxon>Sordariales</taxon>
        <taxon>Podosporaceae</taxon>
        <taxon>Podospora</taxon>
    </lineage>
</organism>
<name>A0AAE0P5D3_9PEZI</name>
<evidence type="ECO:0000313" key="2">
    <source>
        <dbReference type="Proteomes" id="UP001285441"/>
    </source>
</evidence>
<reference evidence="1" key="1">
    <citation type="journal article" date="2023" name="Mol. Phylogenet. Evol.">
        <title>Genome-scale phylogeny and comparative genomics of the fungal order Sordariales.</title>
        <authorList>
            <person name="Hensen N."/>
            <person name="Bonometti L."/>
            <person name="Westerberg I."/>
            <person name="Brannstrom I.O."/>
            <person name="Guillou S."/>
            <person name="Cros-Aarteil S."/>
            <person name="Calhoun S."/>
            <person name="Haridas S."/>
            <person name="Kuo A."/>
            <person name="Mondo S."/>
            <person name="Pangilinan J."/>
            <person name="Riley R."/>
            <person name="LaButti K."/>
            <person name="Andreopoulos B."/>
            <person name="Lipzen A."/>
            <person name="Chen C."/>
            <person name="Yan M."/>
            <person name="Daum C."/>
            <person name="Ng V."/>
            <person name="Clum A."/>
            <person name="Steindorff A."/>
            <person name="Ohm R.A."/>
            <person name="Martin F."/>
            <person name="Silar P."/>
            <person name="Natvig D.O."/>
            <person name="Lalanne C."/>
            <person name="Gautier V."/>
            <person name="Ament-Velasquez S.L."/>
            <person name="Kruys A."/>
            <person name="Hutchinson M.I."/>
            <person name="Powell A.J."/>
            <person name="Barry K."/>
            <person name="Miller A.N."/>
            <person name="Grigoriev I.V."/>
            <person name="Debuchy R."/>
            <person name="Gladieux P."/>
            <person name="Hiltunen Thoren M."/>
            <person name="Johannesson H."/>
        </authorList>
    </citation>
    <scope>NUCLEOTIDE SEQUENCE</scope>
    <source>
        <strain evidence="1">CBS 232.78</strain>
    </source>
</reference>
<comment type="caution">
    <text evidence="1">The sequence shown here is derived from an EMBL/GenBank/DDBJ whole genome shotgun (WGS) entry which is preliminary data.</text>
</comment>
<accession>A0AAE0P5D3</accession>
<reference evidence="1" key="2">
    <citation type="submission" date="2023-06" db="EMBL/GenBank/DDBJ databases">
        <authorList>
            <consortium name="Lawrence Berkeley National Laboratory"/>
            <person name="Haridas S."/>
            <person name="Hensen N."/>
            <person name="Bonometti L."/>
            <person name="Westerberg I."/>
            <person name="Brannstrom I.O."/>
            <person name="Guillou S."/>
            <person name="Cros-Aarteil S."/>
            <person name="Calhoun S."/>
            <person name="Kuo A."/>
            <person name="Mondo S."/>
            <person name="Pangilinan J."/>
            <person name="Riley R."/>
            <person name="LaButti K."/>
            <person name="Andreopoulos B."/>
            <person name="Lipzen A."/>
            <person name="Chen C."/>
            <person name="Yanf M."/>
            <person name="Daum C."/>
            <person name="Ng V."/>
            <person name="Clum A."/>
            <person name="Steindorff A."/>
            <person name="Ohm R."/>
            <person name="Martin F."/>
            <person name="Silar P."/>
            <person name="Natvig D."/>
            <person name="Lalanne C."/>
            <person name="Gautier V."/>
            <person name="Ament-velasquez S.L."/>
            <person name="Kruys A."/>
            <person name="Hutchinson M.I."/>
            <person name="Powell A.J."/>
            <person name="Barry K."/>
            <person name="Miller A.N."/>
            <person name="Grigoriev I.V."/>
            <person name="Debuchy R."/>
            <person name="Gladieux P."/>
            <person name="Thoren M.H."/>
            <person name="Johannesson H."/>
        </authorList>
    </citation>
    <scope>NUCLEOTIDE SEQUENCE</scope>
    <source>
        <strain evidence="1">CBS 232.78</strain>
    </source>
</reference>
<dbReference type="Proteomes" id="UP001285441">
    <property type="component" value="Unassembled WGS sequence"/>
</dbReference>